<organism evidence="18 19">
    <name type="scientific">Mogibacterium kristiansenii</name>
    <dbReference type="NCBI Taxonomy" id="2606708"/>
    <lineage>
        <taxon>Bacteria</taxon>
        <taxon>Bacillati</taxon>
        <taxon>Bacillota</taxon>
        <taxon>Clostridia</taxon>
        <taxon>Peptostreptococcales</taxon>
        <taxon>Anaerovoracaceae</taxon>
        <taxon>Mogibacterium</taxon>
    </lineage>
</organism>
<feature type="binding site" evidence="15">
    <location>
        <position position="604"/>
    </location>
    <ligand>
        <name>ATP</name>
        <dbReference type="ChEBI" id="CHEBI:30616"/>
    </ligand>
</feature>
<dbReference type="PANTHER" id="PTHR42780:SF1">
    <property type="entry name" value="ISOLEUCINE--TRNA LIGASE, CYTOPLASMIC"/>
    <property type="match status" value="1"/>
</dbReference>
<keyword evidence="19" id="KW-1185">Reference proteome</keyword>
<keyword evidence="7 15" id="KW-0479">Metal-binding</keyword>
<keyword evidence="12 15" id="KW-0030">Aminoacyl-tRNA synthetase</keyword>
<dbReference type="InterPro" id="IPR002301">
    <property type="entry name" value="Ile-tRNA-ligase"/>
</dbReference>
<comment type="subcellular location">
    <subcellularLocation>
        <location evidence="2 15">Cytoplasm</location>
    </subcellularLocation>
</comment>
<dbReference type="Gene3D" id="1.10.730.10">
    <property type="entry name" value="Isoleucyl-tRNA Synthetase, Domain 1"/>
    <property type="match status" value="1"/>
</dbReference>
<evidence type="ECO:0000256" key="3">
    <source>
        <dbReference type="ARBA" id="ARBA00007078"/>
    </source>
</evidence>
<dbReference type="EMBL" id="VUNA01000002">
    <property type="protein sequence ID" value="MST70088.1"/>
    <property type="molecule type" value="Genomic_DNA"/>
</dbReference>
<comment type="domain">
    <text evidence="15">IleRS has two distinct active sites: one for aminoacylation and one for editing. The misactivated valine is translocated from the active site to the editing site, which sterically excludes the correctly activated isoleucine. The single editing site contains two valyl binding pockets, one specific for each substrate (Val-AMP or Val-tRNA(Ile)).</text>
</comment>
<dbReference type="NCBIfam" id="TIGR00392">
    <property type="entry name" value="ileS"/>
    <property type="match status" value="1"/>
</dbReference>
<evidence type="ECO:0000256" key="8">
    <source>
        <dbReference type="ARBA" id="ARBA00022741"/>
    </source>
</evidence>
<dbReference type="InterPro" id="IPR002300">
    <property type="entry name" value="aa-tRNA-synth_Ia"/>
</dbReference>
<dbReference type="Proteomes" id="UP000469424">
    <property type="component" value="Unassembled WGS sequence"/>
</dbReference>
<evidence type="ECO:0000256" key="7">
    <source>
        <dbReference type="ARBA" id="ARBA00022723"/>
    </source>
</evidence>
<dbReference type="EC" id="6.1.1.5" evidence="15"/>
<comment type="caution">
    <text evidence="18">The sequence shown here is derived from an EMBL/GenBank/DDBJ whole genome shotgun (WGS) entry which is preliminary data.</text>
</comment>
<dbReference type="PANTHER" id="PTHR42780">
    <property type="entry name" value="SOLEUCYL-TRNA SYNTHETASE"/>
    <property type="match status" value="1"/>
</dbReference>
<evidence type="ECO:0000256" key="12">
    <source>
        <dbReference type="ARBA" id="ARBA00023146"/>
    </source>
</evidence>
<evidence type="ECO:0000313" key="19">
    <source>
        <dbReference type="Proteomes" id="UP000469424"/>
    </source>
</evidence>
<comment type="subunit">
    <text evidence="4 15">Monomer.</text>
</comment>
<feature type="short sequence motif" description="'KMSKS' region" evidence="15">
    <location>
        <begin position="601"/>
        <end position="605"/>
    </location>
</feature>
<feature type="domain" description="Methionyl/Valyl/Leucyl/Isoleucyl-tRNA synthetase anticodon-binding" evidence="17">
    <location>
        <begin position="688"/>
        <end position="835"/>
    </location>
</feature>
<evidence type="ECO:0000256" key="5">
    <source>
        <dbReference type="ARBA" id="ARBA00022490"/>
    </source>
</evidence>
<dbReference type="GO" id="GO:0008270">
    <property type="term" value="F:zinc ion binding"/>
    <property type="evidence" value="ECO:0007669"/>
    <property type="project" value="UniProtKB-UniRule"/>
</dbReference>
<dbReference type="CDD" id="cd07961">
    <property type="entry name" value="Anticodon_Ia_Ile_ABEc"/>
    <property type="match status" value="1"/>
</dbReference>
<keyword evidence="6 15" id="KW-0436">Ligase</keyword>
<evidence type="ECO:0000256" key="11">
    <source>
        <dbReference type="ARBA" id="ARBA00022917"/>
    </source>
</evidence>
<evidence type="ECO:0000313" key="18">
    <source>
        <dbReference type="EMBL" id="MST70088.1"/>
    </source>
</evidence>
<accession>A0A6N7XFU1</accession>
<evidence type="ECO:0000259" key="16">
    <source>
        <dbReference type="Pfam" id="PF00133"/>
    </source>
</evidence>
<evidence type="ECO:0000256" key="13">
    <source>
        <dbReference type="ARBA" id="ARBA00025217"/>
    </source>
</evidence>
<dbReference type="InterPro" id="IPR014729">
    <property type="entry name" value="Rossmann-like_a/b/a_fold"/>
</dbReference>
<proteinExistence type="inferred from homology"/>
<dbReference type="SUPFAM" id="SSF52374">
    <property type="entry name" value="Nucleotidylyl transferase"/>
    <property type="match status" value="1"/>
</dbReference>
<name>A0A6N7XFU1_9FIRM</name>
<evidence type="ECO:0000256" key="2">
    <source>
        <dbReference type="ARBA" id="ARBA00004496"/>
    </source>
</evidence>
<comment type="similarity">
    <text evidence="3 15">Belongs to the class-I aminoacyl-tRNA synthetase family. IleS type 2 subfamily.</text>
</comment>
<evidence type="ECO:0000256" key="14">
    <source>
        <dbReference type="ARBA" id="ARBA00048359"/>
    </source>
</evidence>
<dbReference type="SUPFAM" id="SSF50677">
    <property type="entry name" value="ValRS/IleRS/LeuRS editing domain"/>
    <property type="match status" value="1"/>
</dbReference>
<gene>
    <name evidence="15" type="primary">ileS</name>
    <name evidence="18" type="ORF">FYJ65_01835</name>
</gene>
<evidence type="ECO:0000256" key="9">
    <source>
        <dbReference type="ARBA" id="ARBA00022833"/>
    </source>
</evidence>
<dbReference type="Gene3D" id="3.40.50.620">
    <property type="entry name" value="HUPs"/>
    <property type="match status" value="2"/>
</dbReference>
<dbReference type="RefSeq" id="WP_154553648.1">
    <property type="nucleotide sequence ID" value="NZ_VUNA01000002.1"/>
</dbReference>
<dbReference type="Gene3D" id="3.90.740.10">
    <property type="entry name" value="Valyl/Leucyl/Isoleucyl-tRNA synthetase, editing domain"/>
    <property type="match status" value="1"/>
</dbReference>
<keyword evidence="10 15" id="KW-0067">ATP-binding</keyword>
<dbReference type="SUPFAM" id="SSF47323">
    <property type="entry name" value="Anticodon-binding domain of a subclass of class I aminoacyl-tRNA synthetases"/>
    <property type="match status" value="2"/>
</dbReference>
<dbReference type="CDD" id="cd00818">
    <property type="entry name" value="IleRS_core"/>
    <property type="match status" value="1"/>
</dbReference>
<dbReference type="GO" id="GO:0005524">
    <property type="term" value="F:ATP binding"/>
    <property type="evidence" value="ECO:0007669"/>
    <property type="project" value="UniProtKB-UniRule"/>
</dbReference>
<evidence type="ECO:0000259" key="17">
    <source>
        <dbReference type="Pfam" id="PF08264"/>
    </source>
</evidence>
<dbReference type="InterPro" id="IPR009080">
    <property type="entry name" value="tRNAsynth_Ia_anticodon-bd"/>
</dbReference>
<comment type="cofactor">
    <cofactor evidence="1 15">
        <name>Zn(2+)</name>
        <dbReference type="ChEBI" id="CHEBI:29105"/>
    </cofactor>
</comment>
<sequence>MFENLSEKSVAETQEEQVNHWKDIDLLDRCVKEREDCPSFVFFEGPPTANGKPGIHHVMARTLKDSINRYKTMKGFQVKRKAGWDTHGLPVEIEVEKQLGMNGKQDIEKYGIKEFNEKCRESVFKYTSMWTDMSDRMAYMADLDDPYITYKNDYIESGWWILKKFFDAGLIYEGHKVQPYCARCGTGLASHEVAQGYKEISVLTVTCKFKRKGMDNEYFLAWTTTPWTLPSNVLITVGPEVDYIRAKMLEGPEEGNVLIVAQALADKVLGEGKYEVLETMKGKDLEYQEYEQLMPFVKMEDGDKKAFFVACADYVSTEDGTGLVHTAYAFGEDDYNTCRRYNVPFARPVDEKGRFTETPWAGRFVMEDGLDVEILKYLAGENKVYSKQKMVHNYPHCWRCGTPLVYYAKPGWYIEMSKLKDQLVENNNTVNWYPPFVGEKRFGNWLAEVKDWAISRSRYWGTPIPIWRCECGHLECIGSREELKEKGIEAVDPETIDLHRPYVDDIHLTCPECGKTMTRIPEVMDCWFDSGAMPYAQWHYPFENKERFEKELFPADFICEGIDQTRGWFYSLMAISTFIMGRAPYKNVLVNDLILDKEGKKMSKSRGNTVSPFELLDKYGADALRWYLVSTSPAWTPTRFDEDGVKEVVSKFFGTLKNIYNFFVLYSNLEDLDVASLQVPYENRPELDRWIISRYNKCIREATAALDSYEHMRMVRTINDFVVEDLSNWYIRRARRRFYTEEMNEDKKSVFATTYEILVGVAKLIAPIAPFISDEMYIKLTGKETVHTAYYPEADENLIDEKVEERMGLVKTLVNLGRGTREKEKLKVRQPLQEVIIDGSYESIISDLVPLIQEELNVKNVVFEPELDKYMNFSIKPNFREAGKALGKNVKEFGKKLAECDAKKLIAEVQGGSVTMNLGGENYEIPENYLDVRISAKEGFVVGMENNVFTILETTLTPELIDEGYVREIISKVQQLRKQHDFEMMDHIRIYLAADEEIQNAVNGAKDHIMSETLADEIVAKEGIEVFDINGHDTGIAVERV</sequence>
<feature type="domain" description="Aminoacyl-tRNA synthetase class Ia" evidence="16">
    <location>
        <begin position="18"/>
        <end position="632"/>
    </location>
</feature>
<dbReference type="GO" id="GO:0006428">
    <property type="term" value="P:isoleucyl-tRNA aminoacylation"/>
    <property type="evidence" value="ECO:0007669"/>
    <property type="project" value="UniProtKB-UniRule"/>
</dbReference>
<dbReference type="HAMAP" id="MF_02003">
    <property type="entry name" value="Ile_tRNA_synth_type2"/>
    <property type="match status" value="1"/>
</dbReference>
<protein>
    <recommendedName>
        <fullName evidence="15">Isoleucine--tRNA ligase</fullName>
        <ecNumber evidence="15">6.1.1.5</ecNumber>
    </recommendedName>
    <alternativeName>
        <fullName evidence="15">Isoleucyl-tRNA synthetase</fullName>
        <shortName evidence="15">IleRS</shortName>
    </alternativeName>
</protein>
<dbReference type="FunFam" id="3.40.50.620:FF:000063">
    <property type="entry name" value="Isoleucine--tRNA ligase"/>
    <property type="match status" value="1"/>
</dbReference>
<dbReference type="GO" id="GO:0002161">
    <property type="term" value="F:aminoacyl-tRNA deacylase activity"/>
    <property type="evidence" value="ECO:0007669"/>
    <property type="project" value="InterPro"/>
</dbReference>
<dbReference type="Pfam" id="PF19302">
    <property type="entry name" value="DUF5915"/>
    <property type="match status" value="1"/>
</dbReference>
<keyword evidence="11 15" id="KW-0648">Protein biosynthesis</keyword>
<dbReference type="AlphaFoldDB" id="A0A6N7XFU1"/>
<comment type="catalytic activity">
    <reaction evidence="14 15">
        <text>tRNA(Ile) + L-isoleucine + ATP = L-isoleucyl-tRNA(Ile) + AMP + diphosphate</text>
        <dbReference type="Rhea" id="RHEA:11060"/>
        <dbReference type="Rhea" id="RHEA-COMP:9666"/>
        <dbReference type="Rhea" id="RHEA-COMP:9695"/>
        <dbReference type="ChEBI" id="CHEBI:30616"/>
        <dbReference type="ChEBI" id="CHEBI:33019"/>
        <dbReference type="ChEBI" id="CHEBI:58045"/>
        <dbReference type="ChEBI" id="CHEBI:78442"/>
        <dbReference type="ChEBI" id="CHEBI:78528"/>
        <dbReference type="ChEBI" id="CHEBI:456215"/>
        <dbReference type="EC" id="6.1.1.5"/>
    </reaction>
</comment>
<evidence type="ECO:0000256" key="10">
    <source>
        <dbReference type="ARBA" id="ARBA00022840"/>
    </source>
</evidence>
<dbReference type="GO" id="GO:0004822">
    <property type="term" value="F:isoleucine-tRNA ligase activity"/>
    <property type="evidence" value="ECO:0007669"/>
    <property type="project" value="UniProtKB-UniRule"/>
</dbReference>
<evidence type="ECO:0000256" key="15">
    <source>
        <dbReference type="HAMAP-Rule" id="MF_02003"/>
    </source>
</evidence>
<dbReference type="GO" id="GO:0000049">
    <property type="term" value="F:tRNA binding"/>
    <property type="evidence" value="ECO:0007669"/>
    <property type="project" value="InterPro"/>
</dbReference>
<dbReference type="FunFam" id="3.40.50.620:FF:000075">
    <property type="entry name" value="Isoleucine--tRNA ligase"/>
    <property type="match status" value="1"/>
</dbReference>
<keyword evidence="5 15" id="KW-0963">Cytoplasm</keyword>
<dbReference type="InterPro" id="IPR013155">
    <property type="entry name" value="M/V/L/I-tRNA-synth_anticd-bd"/>
</dbReference>
<dbReference type="InterPro" id="IPR033709">
    <property type="entry name" value="Anticodon_Ile_ABEc"/>
</dbReference>
<dbReference type="GO" id="GO:0005737">
    <property type="term" value="C:cytoplasm"/>
    <property type="evidence" value="ECO:0007669"/>
    <property type="project" value="UniProtKB-SubCell"/>
</dbReference>
<reference evidence="18 19" key="1">
    <citation type="submission" date="2019-08" db="EMBL/GenBank/DDBJ databases">
        <title>In-depth cultivation of the pig gut microbiome towards novel bacterial diversity and tailored functional studies.</title>
        <authorList>
            <person name="Wylensek D."/>
            <person name="Hitch T.C.A."/>
            <person name="Clavel T."/>
        </authorList>
    </citation>
    <scope>NUCLEOTIDE SEQUENCE [LARGE SCALE GENOMIC DNA]</scope>
    <source>
        <strain evidence="18 19">WCA-MUC-591-APC-4B</strain>
    </source>
</reference>
<dbReference type="InterPro" id="IPR023586">
    <property type="entry name" value="Ile-tRNA-ligase_type2"/>
</dbReference>
<evidence type="ECO:0000256" key="6">
    <source>
        <dbReference type="ARBA" id="ARBA00022598"/>
    </source>
</evidence>
<comment type="function">
    <text evidence="13 15">Catalyzes the attachment of isoleucine to tRNA(Ile). As IleRS can inadvertently accommodate and process structurally similar amino acids such as valine, to avoid such errors it has two additional distinct tRNA(Ile)-dependent editing activities. One activity is designated as 'pretransfer' editing and involves the hydrolysis of activated Val-AMP. The other activity is designated 'posttransfer' editing and involves deacylation of mischarged Val-tRNA(Ile).</text>
</comment>
<dbReference type="PRINTS" id="PR00984">
    <property type="entry name" value="TRNASYNTHILE"/>
</dbReference>
<dbReference type="InterPro" id="IPR009008">
    <property type="entry name" value="Val/Leu/Ile-tRNA-synth_edit"/>
</dbReference>
<evidence type="ECO:0000256" key="4">
    <source>
        <dbReference type="ARBA" id="ARBA00011245"/>
    </source>
</evidence>
<evidence type="ECO:0000256" key="1">
    <source>
        <dbReference type="ARBA" id="ARBA00001947"/>
    </source>
</evidence>
<keyword evidence="9 15" id="KW-0862">Zinc</keyword>
<dbReference type="Pfam" id="PF08264">
    <property type="entry name" value="Anticodon_1"/>
    <property type="match status" value="1"/>
</dbReference>
<feature type="short sequence motif" description="'HIGH' region" evidence="15">
    <location>
        <begin position="47"/>
        <end position="57"/>
    </location>
</feature>
<keyword evidence="8 15" id="KW-0547">Nucleotide-binding</keyword>
<dbReference type="Pfam" id="PF00133">
    <property type="entry name" value="tRNA-synt_1"/>
    <property type="match status" value="1"/>
</dbReference>